<feature type="transmembrane region" description="Helical" evidence="1">
    <location>
        <begin position="26"/>
        <end position="50"/>
    </location>
</feature>
<dbReference type="RefSeq" id="WP_226189646.1">
    <property type="nucleotide sequence ID" value="NZ_JAJADQ010000013.1"/>
</dbReference>
<feature type="transmembrane region" description="Helical" evidence="1">
    <location>
        <begin position="129"/>
        <end position="161"/>
    </location>
</feature>
<comment type="caution">
    <text evidence="2">The sequence shown here is derived from an EMBL/GenBank/DDBJ whole genome shotgun (WGS) entry which is preliminary data.</text>
</comment>
<dbReference type="EMBL" id="JAJADQ010000013">
    <property type="protein sequence ID" value="MCB2380017.1"/>
    <property type="molecule type" value="Genomic_DNA"/>
</dbReference>
<evidence type="ECO:0000256" key="1">
    <source>
        <dbReference type="SAM" id="Phobius"/>
    </source>
</evidence>
<accession>A0ABS8AJ43</accession>
<dbReference type="Proteomes" id="UP001165297">
    <property type="component" value="Unassembled WGS sequence"/>
</dbReference>
<evidence type="ECO:0000313" key="3">
    <source>
        <dbReference type="Proteomes" id="UP001165297"/>
    </source>
</evidence>
<feature type="transmembrane region" description="Helical" evidence="1">
    <location>
        <begin position="204"/>
        <end position="229"/>
    </location>
</feature>
<proteinExistence type="predicted"/>
<keyword evidence="1" id="KW-0812">Transmembrane</keyword>
<feature type="transmembrane region" description="Helical" evidence="1">
    <location>
        <begin position="265"/>
        <end position="286"/>
    </location>
</feature>
<sequence>MLLSESQLNHPVVQPIRGVLQRSTTIFLAIALHAVLLVVAYSVLYAFGVIQQLPTDQRLLTWDANLFHNLSQTGYDQATSGINAFFPLLPLVWHYTNMSAISVSILNACCTWVGVGLLAWSFQLSFRQILVALSAPMLFFGLVPYAEAFFFFFSTIMLVGLHQRKHGLVLVGLFLACLSRSAATLFVPAYLFAELLWWSRSAKLASLLRIITGLLAILTAVGGVMLAQYKSHGDAFAFFKVHDKLWGHKIRLPDVVLFSSGGFNILWLDAFALIISFICFISCAVLGIRWLKKSNPAEGAFPSKAVLFSMGYCVGAAFFIIFYQGGDLVGMARYVLASPFFVVLLWWCWTMPAPQQRKLLGIVVGTGLAVIVCMGGVWRFTSFYPGQAVVYFTLFLLYVVVYLAVSPNAARWYREAATGLYIVNVLLMVYLFVLFMQGIWIN</sequence>
<feature type="transmembrane region" description="Helical" evidence="1">
    <location>
        <begin position="359"/>
        <end position="378"/>
    </location>
</feature>
<feature type="transmembrane region" description="Helical" evidence="1">
    <location>
        <begin position="167"/>
        <end position="192"/>
    </location>
</feature>
<organism evidence="2 3">
    <name type="scientific">Hymenobacter nitidus</name>
    <dbReference type="NCBI Taxonomy" id="2880929"/>
    <lineage>
        <taxon>Bacteria</taxon>
        <taxon>Pseudomonadati</taxon>
        <taxon>Bacteroidota</taxon>
        <taxon>Cytophagia</taxon>
        <taxon>Cytophagales</taxon>
        <taxon>Hymenobacteraceae</taxon>
        <taxon>Hymenobacter</taxon>
    </lineage>
</organism>
<evidence type="ECO:0008006" key="4">
    <source>
        <dbReference type="Google" id="ProtNLM"/>
    </source>
</evidence>
<feature type="transmembrane region" description="Helical" evidence="1">
    <location>
        <begin position="384"/>
        <end position="405"/>
    </location>
</feature>
<keyword evidence="1" id="KW-0472">Membrane</keyword>
<protein>
    <recommendedName>
        <fullName evidence="4">Glycosyltransferase RgtA/B/C/D-like domain-containing protein</fullName>
    </recommendedName>
</protein>
<feature type="transmembrane region" description="Helical" evidence="1">
    <location>
        <begin position="331"/>
        <end position="347"/>
    </location>
</feature>
<feature type="transmembrane region" description="Helical" evidence="1">
    <location>
        <begin position="306"/>
        <end position="325"/>
    </location>
</feature>
<keyword evidence="3" id="KW-1185">Reference proteome</keyword>
<feature type="transmembrane region" description="Helical" evidence="1">
    <location>
        <begin position="98"/>
        <end position="122"/>
    </location>
</feature>
<feature type="transmembrane region" description="Helical" evidence="1">
    <location>
        <begin position="417"/>
        <end position="441"/>
    </location>
</feature>
<keyword evidence="1" id="KW-1133">Transmembrane helix</keyword>
<gene>
    <name evidence="2" type="ORF">LGH70_20655</name>
</gene>
<reference evidence="2" key="1">
    <citation type="submission" date="2021-10" db="EMBL/GenBank/DDBJ databases">
        <authorList>
            <person name="Dean J.D."/>
            <person name="Kim M.K."/>
            <person name="Newey C.N."/>
            <person name="Stoker T.S."/>
            <person name="Thompson D.W."/>
            <person name="Grose J.H."/>
        </authorList>
    </citation>
    <scope>NUCLEOTIDE SEQUENCE</scope>
    <source>
        <strain evidence="2">BT635</strain>
    </source>
</reference>
<name>A0ABS8AJ43_9BACT</name>
<evidence type="ECO:0000313" key="2">
    <source>
        <dbReference type="EMBL" id="MCB2380017.1"/>
    </source>
</evidence>